<dbReference type="PROSITE" id="PS01031">
    <property type="entry name" value="SHSP"/>
    <property type="match status" value="2"/>
</dbReference>
<dbReference type="InterPro" id="IPR001436">
    <property type="entry name" value="Alpha-crystallin/sHSP_animal"/>
</dbReference>
<dbReference type="GO" id="GO:0009408">
    <property type="term" value="P:response to heat"/>
    <property type="evidence" value="ECO:0007669"/>
    <property type="project" value="TreeGrafter"/>
</dbReference>
<dbReference type="AlphaFoldDB" id="A0A0K0D0G6"/>
<evidence type="ECO:0000256" key="2">
    <source>
        <dbReference type="RuleBase" id="RU003616"/>
    </source>
</evidence>
<dbReference type="GO" id="GO:0051082">
    <property type="term" value="F:unfolded protein binding"/>
    <property type="evidence" value="ECO:0007669"/>
    <property type="project" value="TreeGrafter"/>
</dbReference>
<dbReference type="CDD" id="cd06526">
    <property type="entry name" value="metazoan_ACD"/>
    <property type="match status" value="2"/>
</dbReference>
<dbReference type="Gene3D" id="2.60.40.790">
    <property type="match status" value="2"/>
</dbReference>
<dbReference type="PANTHER" id="PTHR45640">
    <property type="entry name" value="HEAT SHOCK PROTEIN HSP-12.2-RELATED"/>
    <property type="match status" value="1"/>
</dbReference>
<reference evidence="5" key="1">
    <citation type="submission" date="2012-09" db="EMBL/GenBank/DDBJ databases">
        <authorList>
            <person name="Martin A.A."/>
        </authorList>
    </citation>
    <scope>NUCLEOTIDE SEQUENCE</scope>
</reference>
<protein>
    <submittedName>
        <fullName evidence="6">Heat shock protein</fullName>
    </submittedName>
</protein>
<dbReference type="GO" id="GO:0005737">
    <property type="term" value="C:cytoplasm"/>
    <property type="evidence" value="ECO:0007669"/>
    <property type="project" value="TreeGrafter"/>
</dbReference>
<evidence type="ECO:0000313" key="6">
    <source>
        <dbReference type="WBParaSite" id="ACAC_0000355401-mRNA-1"/>
    </source>
</evidence>
<feature type="region of interest" description="Disordered" evidence="3">
    <location>
        <begin position="333"/>
        <end position="355"/>
    </location>
</feature>
<feature type="domain" description="SHSP" evidence="4">
    <location>
        <begin position="58"/>
        <end position="167"/>
    </location>
</feature>
<comment type="similarity">
    <text evidence="1 2">Belongs to the small heat shock protein (HSP20) family.</text>
</comment>
<feature type="domain" description="SHSP" evidence="4">
    <location>
        <begin position="241"/>
        <end position="349"/>
    </location>
</feature>
<dbReference type="WBParaSite" id="ACAC_0000355401-mRNA-1">
    <property type="protein sequence ID" value="ACAC_0000355401-mRNA-1"/>
    <property type="gene ID" value="ACAC_0000355401"/>
</dbReference>
<keyword evidence="5" id="KW-1185">Reference proteome</keyword>
<proteinExistence type="inferred from homology"/>
<dbReference type="Pfam" id="PF00011">
    <property type="entry name" value="HSP20"/>
    <property type="match status" value="2"/>
</dbReference>
<sequence length="355" mass="41072">LRLTTIIRNLCFAIMSLWIRSANIFPRFVDECLSDFRHMETRMRQMERMMLDPPYRMVPSDVLDKSVSGIVDNESKFAVSVDVSKFKPEHLKVNIDGRCLTIEGKEELEEENGYSMRAFTRQFVLPEDVNVEAIRSSLSDNGKLSVEAPKVTKTLESGGRAIPIEQRDEGRDAESRTFAIAREHCWRRKHNPACDRPHSSEFHFVIMSFWIRPASMFPRFVEECMRDFRHMERMMFTPLLRTVPQPVDRYANELVDNESKFAVSVDVSEFKPENLKVNVDGHRLTIEGKEELREENGYSLRSFTRQFILPKDVNLDAIRSSLTDNGQLSVEIPKLEKPPESRGRSIPIENVGEKA</sequence>
<dbReference type="GO" id="GO:0005634">
    <property type="term" value="C:nucleus"/>
    <property type="evidence" value="ECO:0007669"/>
    <property type="project" value="TreeGrafter"/>
</dbReference>
<reference evidence="6" key="2">
    <citation type="submission" date="2017-02" db="UniProtKB">
        <authorList>
            <consortium name="WormBaseParasite"/>
        </authorList>
    </citation>
    <scope>IDENTIFICATION</scope>
</reference>
<name>A0A0K0D0G6_ANGCA</name>
<dbReference type="InterPro" id="IPR002068">
    <property type="entry name" value="A-crystallin/Hsp20_dom"/>
</dbReference>
<dbReference type="STRING" id="6313.A0A0K0D0G6"/>
<organism evidence="5 6">
    <name type="scientific">Angiostrongylus cantonensis</name>
    <name type="common">Rat lungworm</name>
    <dbReference type="NCBI Taxonomy" id="6313"/>
    <lineage>
        <taxon>Eukaryota</taxon>
        <taxon>Metazoa</taxon>
        <taxon>Ecdysozoa</taxon>
        <taxon>Nematoda</taxon>
        <taxon>Chromadorea</taxon>
        <taxon>Rhabditida</taxon>
        <taxon>Rhabditina</taxon>
        <taxon>Rhabditomorpha</taxon>
        <taxon>Strongyloidea</taxon>
        <taxon>Metastrongylidae</taxon>
        <taxon>Angiostrongylus</taxon>
    </lineage>
</organism>
<evidence type="ECO:0000313" key="5">
    <source>
        <dbReference type="Proteomes" id="UP000035642"/>
    </source>
</evidence>
<feature type="compositionally biased region" description="Basic and acidic residues" evidence="3">
    <location>
        <begin position="333"/>
        <end position="343"/>
    </location>
</feature>
<dbReference type="Proteomes" id="UP000035642">
    <property type="component" value="Unassembled WGS sequence"/>
</dbReference>
<accession>A0A0K0D0G6</accession>
<evidence type="ECO:0000256" key="3">
    <source>
        <dbReference type="SAM" id="MobiDB-lite"/>
    </source>
</evidence>
<dbReference type="PANTHER" id="PTHR45640:SF1">
    <property type="entry name" value="HEAT SHOCK PROTEIN HSP-16.1_HSP-16.11-RELATED"/>
    <property type="match status" value="1"/>
</dbReference>
<dbReference type="SUPFAM" id="SSF49764">
    <property type="entry name" value="HSP20-like chaperones"/>
    <property type="match status" value="2"/>
</dbReference>
<dbReference type="InterPro" id="IPR008978">
    <property type="entry name" value="HSP20-like_chaperone"/>
</dbReference>
<dbReference type="GO" id="GO:0036498">
    <property type="term" value="P:IRE1-mediated unfolded protein response"/>
    <property type="evidence" value="ECO:0007669"/>
    <property type="project" value="TreeGrafter"/>
</dbReference>
<dbReference type="GO" id="GO:0042026">
    <property type="term" value="P:protein refolding"/>
    <property type="evidence" value="ECO:0007669"/>
    <property type="project" value="TreeGrafter"/>
</dbReference>
<dbReference type="PRINTS" id="PR00299">
    <property type="entry name" value="ACRYSTALLIN"/>
</dbReference>
<evidence type="ECO:0000256" key="1">
    <source>
        <dbReference type="PROSITE-ProRule" id="PRU00285"/>
    </source>
</evidence>
<evidence type="ECO:0000259" key="4">
    <source>
        <dbReference type="PROSITE" id="PS01031"/>
    </source>
</evidence>